<dbReference type="InterPro" id="IPR058533">
    <property type="entry name" value="Cation_efflux_TM"/>
</dbReference>
<evidence type="ECO:0000256" key="2">
    <source>
        <dbReference type="ARBA" id="ARBA00022448"/>
    </source>
</evidence>
<comment type="subcellular location">
    <subcellularLocation>
        <location evidence="1">Membrane</location>
        <topology evidence="1">Multi-pass membrane protein</topology>
    </subcellularLocation>
</comment>
<name>A0A7L4PCX4_9CREN</name>
<keyword evidence="2" id="KW-0813">Transport</keyword>
<dbReference type="InterPro" id="IPR027469">
    <property type="entry name" value="Cation_efflux_TMD_sf"/>
</dbReference>
<feature type="transmembrane region" description="Helical" evidence="6">
    <location>
        <begin position="45"/>
        <end position="64"/>
    </location>
</feature>
<dbReference type="InterPro" id="IPR036837">
    <property type="entry name" value="Cation_efflux_CTD_sf"/>
</dbReference>
<feature type="transmembrane region" description="Helical" evidence="6">
    <location>
        <begin position="12"/>
        <end position="33"/>
    </location>
</feature>
<dbReference type="AlphaFoldDB" id="A0A7L4PCX4"/>
<dbReference type="NCBIfam" id="TIGR01297">
    <property type="entry name" value="CDF"/>
    <property type="match status" value="1"/>
</dbReference>
<feature type="transmembrane region" description="Helical" evidence="6">
    <location>
        <begin position="169"/>
        <end position="189"/>
    </location>
</feature>
<sequence length="296" mass="32979">MRPSTRLWLASLYLFIMGTVSLSYTLVELLLGWMYQSLLVISDAFHGFMDAAVAYIAGFGLYYASRRGKSFPWDLYRLESLLTLLLVLAVVILYTYMVATSPAPSTEPTPLWMALLLLAGGAMTYLIYLWERHNYKILRLEILKADAVHAKVDSILSGASTLAVVMSNLLHVTIAETIAVFAIYAYVIFEFSRLAKEATYGILGALYKDTELEGKIRDSLTELGVPIDVKIRRAGSFLVVHALVGVSPEMTVGKLHSVRSRAIKAISKLHPLIVHVDIKVVPRRKIFKRAERGGRA</sequence>
<keyword evidence="5 6" id="KW-0472">Membrane</keyword>
<proteinExistence type="predicted"/>
<organism evidence="8 9">
    <name type="scientific">Pyrobaculum arsenaticum</name>
    <dbReference type="NCBI Taxonomy" id="121277"/>
    <lineage>
        <taxon>Archaea</taxon>
        <taxon>Thermoproteota</taxon>
        <taxon>Thermoprotei</taxon>
        <taxon>Thermoproteales</taxon>
        <taxon>Thermoproteaceae</taxon>
        <taxon>Pyrobaculum</taxon>
    </lineage>
</organism>
<evidence type="ECO:0000313" key="9">
    <source>
        <dbReference type="Proteomes" id="UP000554766"/>
    </source>
</evidence>
<keyword evidence="9" id="KW-1185">Reference proteome</keyword>
<dbReference type="Pfam" id="PF01545">
    <property type="entry name" value="Cation_efflux"/>
    <property type="match status" value="1"/>
</dbReference>
<dbReference type="GO" id="GO:0008324">
    <property type="term" value="F:monoatomic cation transmembrane transporter activity"/>
    <property type="evidence" value="ECO:0007669"/>
    <property type="project" value="InterPro"/>
</dbReference>
<dbReference type="SUPFAM" id="SSF160240">
    <property type="entry name" value="Cation efflux protein cytoplasmic domain-like"/>
    <property type="match status" value="1"/>
</dbReference>
<dbReference type="RefSeq" id="WP_011901278.1">
    <property type="nucleotide sequence ID" value="NZ_JAAVJF010000005.1"/>
</dbReference>
<keyword evidence="4 6" id="KW-1133">Transmembrane helix</keyword>
<dbReference type="EMBL" id="JAAVJF010000005">
    <property type="protein sequence ID" value="NYR16257.1"/>
    <property type="molecule type" value="Genomic_DNA"/>
</dbReference>
<dbReference type="SUPFAM" id="SSF161111">
    <property type="entry name" value="Cation efflux protein transmembrane domain-like"/>
    <property type="match status" value="1"/>
</dbReference>
<feature type="transmembrane region" description="Helical" evidence="6">
    <location>
        <begin position="76"/>
        <end position="99"/>
    </location>
</feature>
<dbReference type="PANTHER" id="PTHR43840:SF30">
    <property type="entry name" value="TRANSPORT PROTEIN, HYPOTHETICAL"/>
    <property type="match status" value="1"/>
</dbReference>
<dbReference type="PANTHER" id="PTHR43840">
    <property type="entry name" value="MITOCHONDRIAL METAL TRANSPORTER 1-RELATED"/>
    <property type="match status" value="1"/>
</dbReference>
<dbReference type="OMA" id="LWERHNY"/>
<feature type="domain" description="Cation efflux protein transmembrane" evidence="7">
    <location>
        <begin position="15"/>
        <end position="202"/>
    </location>
</feature>
<evidence type="ECO:0000256" key="5">
    <source>
        <dbReference type="ARBA" id="ARBA00023136"/>
    </source>
</evidence>
<dbReference type="Proteomes" id="UP000554766">
    <property type="component" value="Unassembled WGS sequence"/>
</dbReference>
<evidence type="ECO:0000256" key="4">
    <source>
        <dbReference type="ARBA" id="ARBA00022989"/>
    </source>
</evidence>
<evidence type="ECO:0000259" key="7">
    <source>
        <dbReference type="Pfam" id="PF01545"/>
    </source>
</evidence>
<evidence type="ECO:0000256" key="3">
    <source>
        <dbReference type="ARBA" id="ARBA00022692"/>
    </source>
</evidence>
<dbReference type="Gene3D" id="1.20.1510.10">
    <property type="entry name" value="Cation efflux protein transmembrane domain"/>
    <property type="match status" value="1"/>
</dbReference>
<evidence type="ECO:0000256" key="1">
    <source>
        <dbReference type="ARBA" id="ARBA00004141"/>
    </source>
</evidence>
<keyword evidence="3 6" id="KW-0812">Transmembrane</keyword>
<accession>A0A7L4PCX4</accession>
<dbReference type="Gene3D" id="3.30.70.1350">
    <property type="entry name" value="Cation efflux protein, cytoplasmic domain"/>
    <property type="match status" value="1"/>
</dbReference>
<reference evidence="8 9" key="1">
    <citation type="journal article" date="2020" name="Nat. Commun.">
        <title>The structures of two archaeal type IV pili illuminate evolutionary relationships.</title>
        <authorList>
            <person name="Wang F."/>
            <person name="Baquero D.P."/>
            <person name="Su Z."/>
            <person name="Beltran L.C."/>
            <person name="Prangishvili D."/>
            <person name="Krupovic M."/>
            <person name="Egelman E.H."/>
        </authorList>
    </citation>
    <scope>NUCLEOTIDE SEQUENCE [LARGE SCALE GENOMIC DNA]</scope>
    <source>
        <strain evidence="8 9">2GA</strain>
    </source>
</reference>
<gene>
    <name evidence="8" type="ORF">HC235_10005</name>
</gene>
<dbReference type="InterPro" id="IPR002524">
    <property type="entry name" value="Cation_efflux"/>
</dbReference>
<comment type="caution">
    <text evidence="8">The sequence shown here is derived from an EMBL/GenBank/DDBJ whole genome shotgun (WGS) entry which is preliminary data.</text>
</comment>
<dbReference type="GeneID" id="5056079"/>
<evidence type="ECO:0000256" key="6">
    <source>
        <dbReference type="SAM" id="Phobius"/>
    </source>
</evidence>
<evidence type="ECO:0000313" key="8">
    <source>
        <dbReference type="EMBL" id="NYR16257.1"/>
    </source>
</evidence>
<protein>
    <submittedName>
        <fullName evidence="8">Cation transporter</fullName>
    </submittedName>
</protein>
<dbReference type="GO" id="GO:0016020">
    <property type="term" value="C:membrane"/>
    <property type="evidence" value="ECO:0007669"/>
    <property type="project" value="UniProtKB-SubCell"/>
</dbReference>
<dbReference type="InterPro" id="IPR050291">
    <property type="entry name" value="CDF_Transporter"/>
</dbReference>
<feature type="transmembrane region" description="Helical" evidence="6">
    <location>
        <begin position="111"/>
        <end position="130"/>
    </location>
</feature>